<proteinExistence type="inferred from homology"/>
<dbReference type="AlphaFoldDB" id="A0A176TD40"/>
<feature type="transmembrane region" description="Helical" evidence="6">
    <location>
        <begin position="73"/>
        <end position="91"/>
    </location>
</feature>
<evidence type="ECO:0000313" key="8">
    <source>
        <dbReference type="Proteomes" id="UP000076923"/>
    </source>
</evidence>
<dbReference type="Pfam" id="PF04241">
    <property type="entry name" value="DUF423"/>
    <property type="match status" value="1"/>
</dbReference>
<comment type="subcellular location">
    <subcellularLocation>
        <location evidence="1">Membrane</location>
        <topology evidence="1">Multi-pass membrane protein</topology>
    </subcellularLocation>
</comment>
<dbReference type="OrthoDB" id="9802121at2"/>
<keyword evidence="4 6" id="KW-1133">Transmembrane helix</keyword>
<dbReference type="GO" id="GO:0005886">
    <property type="term" value="C:plasma membrane"/>
    <property type="evidence" value="ECO:0007669"/>
    <property type="project" value="TreeGrafter"/>
</dbReference>
<comment type="similarity">
    <text evidence="2">Belongs to the UPF0382 family.</text>
</comment>
<dbReference type="Proteomes" id="UP000076923">
    <property type="component" value="Unassembled WGS sequence"/>
</dbReference>
<keyword evidence="3 6" id="KW-0812">Transmembrane</keyword>
<evidence type="ECO:0000256" key="6">
    <source>
        <dbReference type="SAM" id="Phobius"/>
    </source>
</evidence>
<reference evidence="7 8" key="1">
    <citation type="submission" date="2016-02" db="EMBL/GenBank/DDBJ databases">
        <title>Draft genome sequence of Polaribacter atrinae KACC17473.</title>
        <authorList>
            <person name="Shin S.-K."/>
            <person name="Yi H."/>
        </authorList>
    </citation>
    <scope>NUCLEOTIDE SEQUENCE [LARGE SCALE GENOMIC DNA]</scope>
    <source>
        <strain evidence="7 8">KACC 17473</strain>
    </source>
</reference>
<dbReference type="PANTHER" id="PTHR43461">
    <property type="entry name" value="TRANSMEMBRANE PROTEIN 256"/>
    <property type="match status" value="1"/>
</dbReference>
<dbReference type="EMBL" id="LVWE01000010">
    <property type="protein sequence ID" value="OAD45817.1"/>
    <property type="molecule type" value="Genomic_DNA"/>
</dbReference>
<evidence type="ECO:0008006" key="9">
    <source>
        <dbReference type="Google" id="ProtNLM"/>
    </source>
</evidence>
<name>A0A176TD40_9FLAO</name>
<accession>A0A176TD40</accession>
<protein>
    <recommendedName>
        <fullName evidence="9">DUF423 domain-containing protein</fullName>
    </recommendedName>
</protein>
<comment type="caution">
    <text evidence="7">The sequence shown here is derived from an EMBL/GenBank/DDBJ whole genome shotgun (WGS) entry which is preliminary data.</text>
</comment>
<organism evidence="7 8">
    <name type="scientific">Polaribacter atrinae</name>
    <dbReference type="NCBI Taxonomy" id="1333662"/>
    <lineage>
        <taxon>Bacteria</taxon>
        <taxon>Pseudomonadati</taxon>
        <taxon>Bacteroidota</taxon>
        <taxon>Flavobacteriia</taxon>
        <taxon>Flavobacteriales</taxon>
        <taxon>Flavobacteriaceae</taxon>
    </lineage>
</organism>
<gene>
    <name evidence="7" type="ORF">LPB303_05890</name>
</gene>
<dbReference type="RefSeq" id="WP_068448776.1">
    <property type="nucleotide sequence ID" value="NZ_CANKUV010000001.1"/>
</dbReference>
<evidence type="ECO:0000256" key="1">
    <source>
        <dbReference type="ARBA" id="ARBA00004141"/>
    </source>
</evidence>
<dbReference type="PANTHER" id="PTHR43461:SF1">
    <property type="entry name" value="TRANSMEMBRANE PROTEIN 256"/>
    <property type="match status" value="1"/>
</dbReference>
<evidence type="ECO:0000256" key="2">
    <source>
        <dbReference type="ARBA" id="ARBA00009694"/>
    </source>
</evidence>
<feature type="transmembrane region" description="Helical" evidence="6">
    <location>
        <begin position="44"/>
        <end position="61"/>
    </location>
</feature>
<evidence type="ECO:0000256" key="3">
    <source>
        <dbReference type="ARBA" id="ARBA00022692"/>
    </source>
</evidence>
<dbReference type="InterPro" id="IPR006696">
    <property type="entry name" value="DUF423"/>
</dbReference>
<evidence type="ECO:0000256" key="5">
    <source>
        <dbReference type="ARBA" id="ARBA00023136"/>
    </source>
</evidence>
<evidence type="ECO:0000313" key="7">
    <source>
        <dbReference type="EMBL" id="OAD45817.1"/>
    </source>
</evidence>
<dbReference type="STRING" id="1333662.LPB303_05890"/>
<keyword evidence="5 6" id="KW-0472">Membrane</keyword>
<feature type="transmembrane region" description="Helical" evidence="6">
    <location>
        <begin position="97"/>
        <end position="120"/>
    </location>
</feature>
<keyword evidence="8" id="KW-1185">Reference proteome</keyword>
<sequence length="128" mass="14133">MFKNLIITCVLGMLAIILGAFGAHALKEILTAAELSSFETGVRYQMYHVIVLLFVNIYDGFSISQKNKISSLFFLGTVLFSGSIYAIHLTAITAKSIWFVTPLGGLTLIIGWILMIIIFLKKSLNNSK</sequence>
<evidence type="ECO:0000256" key="4">
    <source>
        <dbReference type="ARBA" id="ARBA00022989"/>
    </source>
</evidence>